<dbReference type="AlphaFoldDB" id="A0A6J4LL40"/>
<sequence>MEISNVADPNDYIPIFPLPITGNSFTPQQPQDSSS</sequence>
<dbReference type="EMBL" id="CADCTY010000739">
    <property type="protein sequence ID" value="CAA9336130.1"/>
    <property type="molecule type" value="Genomic_DNA"/>
</dbReference>
<gene>
    <name evidence="1" type="ORF">AVDCRST_MAG94-2120</name>
</gene>
<organism evidence="1">
    <name type="scientific">uncultured Leptolyngbya sp</name>
    <dbReference type="NCBI Taxonomy" id="332963"/>
    <lineage>
        <taxon>Bacteria</taxon>
        <taxon>Bacillati</taxon>
        <taxon>Cyanobacteriota</taxon>
        <taxon>Cyanophyceae</taxon>
        <taxon>Leptolyngbyales</taxon>
        <taxon>Leptolyngbyaceae</taxon>
        <taxon>Leptolyngbya group</taxon>
        <taxon>Leptolyngbya</taxon>
        <taxon>environmental samples</taxon>
    </lineage>
</organism>
<protein>
    <submittedName>
        <fullName evidence="1">Uncharacterized protein</fullName>
    </submittedName>
</protein>
<accession>A0A6J4LL40</accession>
<name>A0A6J4LL40_9CYAN</name>
<proteinExistence type="predicted"/>
<reference evidence="1" key="1">
    <citation type="submission" date="2020-02" db="EMBL/GenBank/DDBJ databases">
        <authorList>
            <person name="Meier V. D."/>
        </authorList>
    </citation>
    <scope>NUCLEOTIDE SEQUENCE</scope>
    <source>
        <strain evidence="1">AVDCRST_MAG94</strain>
    </source>
</reference>
<evidence type="ECO:0000313" key="1">
    <source>
        <dbReference type="EMBL" id="CAA9336130.1"/>
    </source>
</evidence>